<protein>
    <submittedName>
        <fullName evidence="1">Uncharacterized protein</fullName>
    </submittedName>
</protein>
<proteinExistence type="predicted"/>
<reference evidence="1 2" key="1">
    <citation type="journal article" date="2017" name="BMC Genomics">
        <title>Genomic analysis of methanogenic archaea reveals a shift towards energy conservation.</title>
        <authorList>
            <person name="Gilmore S.P."/>
            <person name="Henske J.K."/>
            <person name="Sexton J.A."/>
            <person name="Solomon K.V."/>
            <person name="Seppala S."/>
            <person name="Yoo J.I."/>
            <person name="Huyett L.M."/>
            <person name="Pressman A."/>
            <person name="Cogan J.Z."/>
            <person name="Kivenson V."/>
            <person name="Peng X."/>
            <person name="Tan Y."/>
            <person name="Valentine D.L."/>
            <person name="O'Malley M.A."/>
        </authorList>
    </citation>
    <scope>NUCLEOTIDE SEQUENCE [LARGE SCALE GENOMIC DNA]</scope>
    <source>
        <strain evidence="1 2">M.o.H.</strain>
    </source>
</reference>
<organism evidence="1 2">
    <name type="scientific">Methanobacterium bryantii</name>
    <dbReference type="NCBI Taxonomy" id="2161"/>
    <lineage>
        <taxon>Archaea</taxon>
        <taxon>Methanobacteriati</taxon>
        <taxon>Methanobacteriota</taxon>
        <taxon>Methanomada group</taxon>
        <taxon>Methanobacteria</taxon>
        <taxon>Methanobacteriales</taxon>
        <taxon>Methanobacteriaceae</taxon>
        <taxon>Methanobacterium</taxon>
    </lineage>
</organism>
<dbReference type="RefSeq" id="WP_069584389.1">
    <property type="nucleotide sequence ID" value="NZ_LMVM01000001.1"/>
</dbReference>
<accession>A0A2A2H8U6</accession>
<comment type="caution">
    <text evidence="1">The sequence shown here is derived from an EMBL/GenBank/DDBJ whole genome shotgun (WGS) entry which is preliminary data.</text>
</comment>
<keyword evidence="2" id="KW-1185">Reference proteome</keyword>
<evidence type="ECO:0000313" key="2">
    <source>
        <dbReference type="Proteomes" id="UP000217784"/>
    </source>
</evidence>
<gene>
    <name evidence="1" type="ORF">ASJ80_13540</name>
</gene>
<dbReference type="AlphaFoldDB" id="A0A2A2H8U6"/>
<evidence type="ECO:0000313" key="1">
    <source>
        <dbReference type="EMBL" id="PAV05881.1"/>
    </source>
</evidence>
<sequence>MNINDKMEATEETLKTLGLIDGKPVISVRPDLISEECKRTVSKKWEESCQRVDQLWDEHFSDIKSISETID</sequence>
<name>A0A2A2H8U6_METBR</name>
<dbReference type="Proteomes" id="UP000217784">
    <property type="component" value="Unassembled WGS sequence"/>
</dbReference>
<dbReference type="EMBL" id="LMVM01000001">
    <property type="protein sequence ID" value="PAV05881.1"/>
    <property type="molecule type" value="Genomic_DNA"/>
</dbReference>